<evidence type="ECO:0000256" key="18">
    <source>
        <dbReference type="ARBA" id="ARBA00023157"/>
    </source>
</evidence>
<dbReference type="GO" id="GO:0032469">
    <property type="term" value="P:endoplasmic reticulum calcium ion homeostasis"/>
    <property type="evidence" value="ECO:0007669"/>
    <property type="project" value="UniProtKB-ARBA"/>
</dbReference>
<comment type="catalytic activity">
    <reaction evidence="22">
        <text>Cs(+)(in) = Cs(+)(out)</text>
        <dbReference type="Rhea" id="RHEA:78555"/>
        <dbReference type="ChEBI" id="CHEBI:49547"/>
    </reaction>
</comment>
<gene>
    <name evidence="30" type="ORF">EI555_007304</name>
</gene>
<feature type="domain" description="Potassium channel" evidence="29">
    <location>
        <begin position="92"/>
        <end position="150"/>
    </location>
</feature>
<dbReference type="PRINTS" id="PR01333">
    <property type="entry name" value="2POREKCHANEL"/>
</dbReference>
<evidence type="ECO:0000256" key="11">
    <source>
        <dbReference type="ARBA" id="ARBA00022824"/>
    </source>
</evidence>
<dbReference type="AlphaFoldDB" id="A0A4U1FAD7"/>
<feature type="transmembrane region" description="Helical" evidence="28">
    <location>
        <begin position="439"/>
        <end position="459"/>
    </location>
</feature>
<keyword evidence="11" id="KW-0256">Endoplasmic reticulum</keyword>
<dbReference type="EMBL" id="RWIC01000263">
    <property type="protein sequence ID" value="TKC46503.1"/>
    <property type="molecule type" value="Genomic_DNA"/>
</dbReference>
<feature type="domain" description="Potassium channel" evidence="29">
    <location>
        <begin position="505"/>
        <end position="578"/>
    </location>
</feature>
<dbReference type="PANTHER" id="PTHR11003:SF340">
    <property type="entry name" value="POTASSIUM CHANNEL SUBFAMILY K MEMBER 17"/>
    <property type="match status" value="1"/>
</dbReference>
<keyword evidence="7" id="KW-0633">Potassium transport</keyword>
<dbReference type="PRINTS" id="PR01095">
    <property type="entry name" value="TASKCHANNEL"/>
</dbReference>
<feature type="transmembrane region" description="Helical" evidence="28">
    <location>
        <begin position="523"/>
        <end position="544"/>
    </location>
</feature>
<dbReference type="GO" id="GO:0005743">
    <property type="term" value="C:mitochondrial inner membrane"/>
    <property type="evidence" value="ECO:0007669"/>
    <property type="project" value="UniProtKB-SubCell"/>
</dbReference>
<dbReference type="Gene3D" id="1.10.287.70">
    <property type="match status" value="2"/>
</dbReference>
<evidence type="ECO:0000256" key="23">
    <source>
        <dbReference type="ARBA" id="ARBA00065989"/>
    </source>
</evidence>
<evidence type="ECO:0000256" key="24">
    <source>
        <dbReference type="ARBA" id="ARBA00077792"/>
    </source>
</evidence>
<evidence type="ECO:0000256" key="15">
    <source>
        <dbReference type="ARBA" id="ARBA00023065"/>
    </source>
</evidence>
<dbReference type="Pfam" id="PF07885">
    <property type="entry name" value="Ion_trans_2"/>
    <property type="match status" value="4"/>
</dbReference>
<feature type="transmembrane region" description="Helical" evidence="28">
    <location>
        <begin position="98"/>
        <end position="119"/>
    </location>
</feature>
<evidence type="ECO:0000256" key="14">
    <source>
        <dbReference type="ARBA" id="ARBA00022989"/>
    </source>
</evidence>
<feature type="transmembrane region" description="Helical" evidence="28">
    <location>
        <begin position="489"/>
        <end position="511"/>
    </location>
</feature>
<evidence type="ECO:0000313" key="31">
    <source>
        <dbReference type="Proteomes" id="UP000308365"/>
    </source>
</evidence>
<evidence type="ECO:0000256" key="4">
    <source>
        <dbReference type="ARBA" id="ARBA00006666"/>
    </source>
</evidence>
<keyword evidence="6" id="KW-1003">Cell membrane</keyword>
<evidence type="ECO:0000256" key="25">
    <source>
        <dbReference type="ARBA" id="ARBA00083794"/>
    </source>
</evidence>
<evidence type="ECO:0000259" key="29">
    <source>
        <dbReference type="Pfam" id="PF07885"/>
    </source>
</evidence>
<feature type="transmembrane region" description="Helical" evidence="28">
    <location>
        <begin position="125"/>
        <end position="145"/>
    </location>
</feature>
<organism evidence="30 31">
    <name type="scientific">Monodon monoceros</name>
    <name type="common">Narwhal</name>
    <name type="synonym">Ceratodon monodon</name>
    <dbReference type="NCBI Taxonomy" id="40151"/>
    <lineage>
        <taxon>Eukaryota</taxon>
        <taxon>Metazoa</taxon>
        <taxon>Chordata</taxon>
        <taxon>Craniata</taxon>
        <taxon>Vertebrata</taxon>
        <taxon>Euteleostomi</taxon>
        <taxon>Mammalia</taxon>
        <taxon>Eutheria</taxon>
        <taxon>Laurasiatheria</taxon>
        <taxon>Artiodactyla</taxon>
        <taxon>Whippomorpha</taxon>
        <taxon>Cetacea</taxon>
        <taxon>Odontoceti</taxon>
        <taxon>Monodontidae</taxon>
        <taxon>Monodon</taxon>
    </lineage>
</organism>
<name>A0A4U1FAD7_MONMO</name>
<keyword evidence="14 28" id="KW-1133">Transmembrane helix</keyword>
<feature type="domain" description="Potassium channel" evidence="29">
    <location>
        <begin position="407"/>
        <end position="467"/>
    </location>
</feature>
<dbReference type="InterPro" id="IPR003092">
    <property type="entry name" value="2pore_dom_K_chnl_TASK"/>
</dbReference>
<evidence type="ECO:0000256" key="16">
    <source>
        <dbReference type="ARBA" id="ARBA00023128"/>
    </source>
</evidence>
<keyword evidence="19 26" id="KW-0407">Ion channel</keyword>
<feature type="domain" description="Potassium channel" evidence="29">
    <location>
        <begin position="186"/>
        <end position="256"/>
    </location>
</feature>
<evidence type="ECO:0000256" key="2">
    <source>
        <dbReference type="ARBA" id="ARBA00004477"/>
    </source>
</evidence>
<dbReference type="PANTHER" id="PTHR11003">
    <property type="entry name" value="POTASSIUM CHANNEL, SUBFAMILY K"/>
    <property type="match status" value="1"/>
</dbReference>
<evidence type="ECO:0000256" key="17">
    <source>
        <dbReference type="ARBA" id="ARBA00023136"/>
    </source>
</evidence>
<feature type="non-terminal residue" evidence="30">
    <location>
        <position position="1"/>
    </location>
</feature>
<protein>
    <recommendedName>
        <fullName evidence="25">2P domain potassium channel Talk-1</fullName>
    </recommendedName>
    <alternativeName>
        <fullName evidence="24">TWIK-related alkaline pH-activated K(+) channel 1</fullName>
    </alternativeName>
</protein>
<accession>A0A4U1FAD7</accession>
<comment type="subunit">
    <text evidence="23">Homodimer; disulfide-linked. Heterodimer with KCNK17 and KCNK5.</text>
</comment>
<dbReference type="GO" id="GO:0022841">
    <property type="term" value="F:potassium ion leak channel activity"/>
    <property type="evidence" value="ECO:0007669"/>
    <property type="project" value="TreeGrafter"/>
</dbReference>
<feature type="transmembrane region" description="Helical" evidence="28">
    <location>
        <begin position="334"/>
        <end position="354"/>
    </location>
</feature>
<evidence type="ECO:0000256" key="28">
    <source>
        <dbReference type="SAM" id="Phobius"/>
    </source>
</evidence>
<keyword evidence="5 26" id="KW-0813">Transport</keyword>
<evidence type="ECO:0000256" key="9">
    <source>
        <dbReference type="ARBA" id="ARBA00022723"/>
    </source>
</evidence>
<comment type="caution">
    <text evidence="30">The sequence shown here is derived from an EMBL/GenBank/DDBJ whole genome shotgun (WGS) entry which is preliminary data.</text>
</comment>
<evidence type="ECO:0000256" key="5">
    <source>
        <dbReference type="ARBA" id="ARBA00022448"/>
    </source>
</evidence>
<dbReference type="GO" id="GO:0046872">
    <property type="term" value="F:metal ion binding"/>
    <property type="evidence" value="ECO:0007669"/>
    <property type="project" value="UniProtKB-KW"/>
</dbReference>
<evidence type="ECO:0000256" key="13">
    <source>
        <dbReference type="ARBA" id="ARBA00022958"/>
    </source>
</evidence>
<keyword evidence="15 26" id="KW-0406">Ion transport</keyword>
<feature type="transmembrane region" description="Helical" evidence="28">
    <location>
        <begin position="207"/>
        <end position="225"/>
    </location>
</feature>
<dbReference type="SUPFAM" id="SSF81324">
    <property type="entry name" value="Voltage-gated potassium channels"/>
    <property type="match status" value="4"/>
</dbReference>
<feature type="region of interest" description="Disordered" evidence="27">
    <location>
        <begin position="753"/>
        <end position="772"/>
    </location>
</feature>
<sequence>GPGHAMPRTRLCSCWGGQVLPLLLAYVCYLLLGATIFQLLEKQAEAQSRDQFQFEKLRFLENYTCLDQQAVEQFVQVIMEAWVKGVNPKGNSTNPSNWDFGSSFFFAGTVVTTIGYGNLAPSTEAGQVFCVFYALVGIPLNVLFLNHLGTGLHAHLTTLERWEDQPRRSQLLQTLGLALFLALGTLLVLIFPPMVFSHVEGWSFSEGFYFAFITLSTIGFGDYVVGTDPSKHYISVYRSLAAIWILLGLAWLALVLPLGPLLLHSTPPLLRKLGTGRRWLENGPAQFPPSPSFPLQSWSMGPGSGLPASPAECRRRAREAPEGRVWGCAMPSTWLLLLAYLTYLALGTGVFWLLESPAAHDSSERFQRDKWALLRNFTCLDGPALDSLIRGVIQAYQNGDIVLDNTTSMGRWEFVGSFFFSVSTITTIGYGNLSPRTMGARLFCIFFALVGIPLNLVVLNRLGHLMQQGVHSCARMLGVTWKDPAKARWLVGSSALLSGLLLFLLLPPLLFSHVEGWSYVEGFYFSFITLSTVGFGDYVIGMNPSRNYPLWYKNTVSLWILFGMAWLALIIKLILSLLEAPRGLYPCYCHSFKGNFKPRSWRQSLDGGAEPHSPQPGCYLEGPVSLPRTGGGNGLRAALQAPTTPETFQLCGPHLTREPKPSQEALAVPGSTYRSPGAVGFLASVGICNSAPLYHPIGSITGTWGVGLHVAPPCDEPLSLRALLELGLGQPPGQGRRKGCYTNQLVPPAWAKVDQGQTQEQTPASKQQGPCPLLKAHRLGRGKWSLSRQSPSLPTKPFTRAHSCPCSQCLPQRELTTCCAGDVCSTANGKSRWSSKYRSGSGEGTQLLAVHGRPSGWGRRRTPCRPAASGDAGWSPALGRSQADAMVLLAGMRGLDPHESQGNLLAEARKCVLRASAGPGDHDAEGQADPSHQPAAASAFPPGWAAQLCGSSTVPPQAPGLESTELKSAPQTAPRTLPKPPTLLAPRPPSPQIHPPTHRAGPGPPAPVHPTPHLTACRQEQQLELDMALVGHQGCSPHPAHPPHPRNILQKYESKTVRTGSPPATDPGSCPLSGPGAVHEALPCPFFPEDLLDLPALWPLQWTWEGQEIRRGWRE</sequence>
<keyword evidence="18" id="KW-1015">Disulfide bond</keyword>
<keyword evidence="16" id="KW-0496">Mitochondrion</keyword>
<comment type="subcellular location">
    <subcellularLocation>
        <location evidence="3">Cell membrane</location>
        <topology evidence="3">Multi-pass membrane protein</topology>
    </subcellularLocation>
    <subcellularLocation>
        <location evidence="2">Endoplasmic reticulum membrane</location>
        <topology evidence="2">Multi-pass membrane protein</topology>
    </subcellularLocation>
    <subcellularLocation>
        <location evidence="1">Mitochondrion inner membrane</location>
        <topology evidence="1">Multi-pass membrane protein</topology>
    </subcellularLocation>
</comment>
<feature type="transmembrane region" description="Helical" evidence="28">
    <location>
        <begin position="556"/>
        <end position="578"/>
    </location>
</feature>
<dbReference type="InterPro" id="IPR013099">
    <property type="entry name" value="K_chnl_dom"/>
</dbReference>
<reference evidence="31" key="1">
    <citation type="journal article" date="2019" name="IScience">
        <title>Narwhal Genome Reveals Long-Term Low Genetic Diversity despite Current Large Abundance Size.</title>
        <authorList>
            <person name="Westbury M.V."/>
            <person name="Petersen B."/>
            <person name="Garde E."/>
            <person name="Heide-Jorgensen M.P."/>
            <person name="Lorenzen E.D."/>
        </authorList>
    </citation>
    <scope>NUCLEOTIDE SEQUENCE [LARGE SCALE GENOMIC DNA]</scope>
</reference>
<comment type="catalytic activity">
    <reaction evidence="20">
        <text>K(+)(in) = K(+)(out)</text>
        <dbReference type="Rhea" id="RHEA:29463"/>
        <dbReference type="ChEBI" id="CHEBI:29103"/>
    </reaction>
</comment>
<evidence type="ECO:0000256" key="7">
    <source>
        <dbReference type="ARBA" id="ARBA00022538"/>
    </source>
</evidence>
<evidence type="ECO:0000313" key="30">
    <source>
        <dbReference type="EMBL" id="TKC46503.1"/>
    </source>
</evidence>
<keyword evidence="12" id="KW-0631">Potassium channel</keyword>
<evidence type="ECO:0000256" key="21">
    <source>
        <dbReference type="ARBA" id="ARBA00044657"/>
    </source>
</evidence>
<feature type="region of interest" description="Disordered" evidence="27">
    <location>
        <begin position="916"/>
        <end position="1011"/>
    </location>
</feature>
<dbReference type="Proteomes" id="UP000308365">
    <property type="component" value="Unassembled WGS sequence"/>
</dbReference>
<dbReference type="GO" id="GO:0005789">
    <property type="term" value="C:endoplasmic reticulum membrane"/>
    <property type="evidence" value="ECO:0007669"/>
    <property type="project" value="UniProtKB-SubCell"/>
</dbReference>
<evidence type="ECO:0000256" key="8">
    <source>
        <dbReference type="ARBA" id="ARBA00022692"/>
    </source>
</evidence>
<comment type="similarity">
    <text evidence="4 26">Belongs to the two pore domain potassium channel (TC 1.A.1.8) family.</text>
</comment>
<dbReference type="InterPro" id="IPR003280">
    <property type="entry name" value="2pore_dom_K_chnl"/>
</dbReference>
<evidence type="ECO:0000256" key="22">
    <source>
        <dbReference type="ARBA" id="ARBA00044691"/>
    </source>
</evidence>
<dbReference type="FunFam" id="1.10.287.70:FF:000110">
    <property type="entry name" value="Potassium channel subfamily K member"/>
    <property type="match status" value="1"/>
</dbReference>
<feature type="compositionally biased region" description="Pro residues" evidence="27">
    <location>
        <begin position="977"/>
        <end position="994"/>
    </location>
</feature>
<evidence type="ECO:0000256" key="3">
    <source>
        <dbReference type="ARBA" id="ARBA00004651"/>
    </source>
</evidence>
<keyword evidence="8 26" id="KW-0812">Transmembrane</keyword>
<evidence type="ECO:0000256" key="12">
    <source>
        <dbReference type="ARBA" id="ARBA00022826"/>
    </source>
</evidence>
<dbReference type="GO" id="GO:0015271">
    <property type="term" value="F:outward rectifier potassium channel activity"/>
    <property type="evidence" value="ECO:0007669"/>
    <property type="project" value="TreeGrafter"/>
</dbReference>
<dbReference type="GO" id="GO:0051279">
    <property type="term" value="P:regulation of release of sequestered calcium ion into cytosol"/>
    <property type="evidence" value="ECO:0007669"/>
    <property type="project" value="UniProtKB-ARBA"/>
</dbReference>
<dbReference type="FunFam" id="1.10.287.70:FF:000098">
    <property type="entry name" value="Potassium two pore domain channel subfamily K member 16"/>
    <property type="match status" value="1"/>
</dbReference>
<comment type="catalytic activity">
    <reaction evidence="21">
        <text>Rb(+)(in) = Rb(+)(out)</text>
        <dbReference type="Rhea" id="RHEA:78547"/>
        <dbReference type="ChEBI" id="CHEBI:49847"/>
    </reaction>
</comment>
<feature type="region of interest" description="Disordered" evidence="27">
    <location>
        <begin position="846"/>
        <end position="877"/>
    </location>
</feature>
<keyword evidence="17 28" id="KW-0472">Membrane</keyword>
<keyword evidence="13" id="KW-0630">Potassium</keyword>
<evidence type="ECO:0000256" key="27">
    <source>
        <dbReference type="SAM" id="MobiDB-lite"/>
    </source>
</evidence>
<proteinExistence type="inferred from homology"/>
<feature type="transmembrane region" description="Helical" evidence="28">
    <location>
        <begin position="237"/>
        <end position="263"/>
    </location>
</feature>
<evidence type="ECO:0000256" key="1">
    <source>
        <dbReference type="ARBA" id="ARBA00004448"/>
    </source>
</evidence>
<keyword evidence="10" id="KW-0999">Mitochondrion inner membrane</keyword>
<evidence type="ECO:0000256" key="6">
    <source>
        <dbReference type="ARBA" id="ARBA00022475"/>
    </source>
</evidence>
<feature type="transmembrane region" description="Helical" evidence="28">
    <location>
        <begin position="171"/>
        <end position="195"/>
    </location>
</feature>
<evidence type="ECO:0000256" key="10">
    <source>
        <dbReference type="ARBA" id="ARBA00022792"/>
    </source>
</evidence>
<dbReference type="GO" id="GO:0030322">
    <property type="term" value="P:stabilization of membrane potential"/>
    <property type="evidence" value="ECO:0007669"/>
    <property type="project" value="TreeGrafter"/>
</dbReference>
<feature type="compositionally biased region" description="Polar residues" evidence="27">
    <location>
        <begin position="755"/>
        <end position="768"/>
    </location>
</feature>
<evidence type="ECO:0000256" key="19">
    <source>
        <dbReference type="ARBA" id="ARBA00023303"/>
    </source>
</evidence>
<feature type="compositionally biased region" description="Low complexity" evidence="27">
    <location>
        <begin position="934"/>
        <end position="946"/>
    </location>
</feature>
<evidence type="ECO:0000256" key="20">
    <source>
        <dbReference type="ARBA" id="ARBA00034430"/>
    </source>
</evidence>
<evidence type="ECO:0000256" key="26">
    <source>
        <dbReference type="RuleBase" id="RU003857"/>
    </source>
</evidence>
<feature type="transmembrane region" description="Helical" evidence="28">
    <location>
        <begin position="20"/>
        <end position="40"/>
    </location>
</feature>
<keyword evidence="9" id="KW-0479">Metal-binding</keyword>
<feature type="transmembrane region" description="Helical" evidence="28">
    <location>
        <begin position="414"/>
        <end position="433"/>
    </location>
</feature>
<dbReference type="GO" id="GO:0005886">
    <property type="term" value="C:plasma membrane"/>
    <property type="evidence" value="ECO:0007669"/>
    <property type="project" value="UniProtKB-SubCell"/>
</dbReference>